<reference evidence="3" key="2">
    <citation type="journal article" date="2019" name="Mol. Plant Microbe Interact.">
        <title>Genome sequence resources for four phytopathogenic fungi from the Colletotrichum orbiculare species complex.</title>
        <authorList>
            <person name="Gan P."/>
            <person name="Tsushima A."/>
            <person name="Narusaka M."/>
            <person name="Narusaka Y."/>
            <person name="Takano Y."/>
            <person name="Kubo Y."/>
            <person name="Shirasu K."/>
        </authorList>
    </citation>
    <scope>GENOME REANNOTATION</scope>
    <source>
        <strain evidence="3">104-T / ATCC 96160 / CBS 514.97 / LARS 414 / MAFF 240422</strain>
    </source>
</reference>
<dbReference type="AlphaFoldDB" id="A0A484GAR0"/>
<gene>
    <name evidence="2" type="ORF">Cob_v000811</name>
</gene>
<feature type="region of interest" description="Disordered" evidence="1">
    <location>
        <begin position="89"/>
        <end position="115"/>
    </location>
</feature>
<keyword evidence="3" id="KW-1185">Reference proteome</keyword>
<evidence type="ECO:0000313" key="2">
    <source>
        <dbReference type="EMBL" id="TDZ27050.1"/>
    </source>
</evidence>
<evidence type="ECO:0000256" key="1">
    <source>
        <dbReference type="SAM" id="MobiDB-lite"/>
    </source>
</evidence>
<dbReference type="Proteomes" id="UP000014480">
    <property type="component" value="Unassembled WGS sequence"/>
</dbReference>
<accession>A0A484GAR0</accession>
<feature type="region of interest" description="Disordered" evidence="1">
    <location>
        <begin position="1"/>
        <end position="42"/>
    </location>
</feature>
<protein>
    <submittedName>
        <fullName evidence="2">Uncharacterized protein</fullName>
    </submittedName>
</protein>
<evidence type="ECO:0000313" key="3">
    <source>
        <dbReference type="Proteomes" id="UP000014480"/>
    </source>
</evidence>
<proteinExistence type="predicted"/>
<comment type="caution">
    <text evidence="2">The sequence shown here is derived from an EMBL/GenBank/DDBJ whole genome shotgun (WGS) entry which is preliminary data.</text>
</comment>
<name>A0A484GAR0_COLOR</name>
<dbReference type="OrthoDB" id="10284764at2759"/>
<dbReference type="EMBL" id="AMCV02000001">
    <property type="protein sequence ID" value="TDZ27050.1"/>
    <property type="molecule type" value="Genomic_DNA"/>
</dbReference>
<sequence length="115" mass="12463">MRTALPSRRMSPKASEGGQQILAEPLGVPSPGVGGGSFEGDKSSFHLERRFSKTSCVGSKAEPCADGGKFFWSGGSDLQQLRYHEDAALEEVSPRNDDMQRLRPVPKGEERLATN</sequence>
<organism evidence="2 3">
    <name type="scientific">Colletotrichum orbiculare (strain 104-T / ATCC 96160 / CBS 514.97 / LARS 414 / MAFF 240422)</name>
    <name type="common">Cucumber anthracnose fungus</name>
    <name type="synonym">Colletotrichum lagenarium</name>
    <dbReference type="NCBI Taxonomy" id="1213857"/>
    <lineage>
        <taxon>Eukaryota</taxon>
        <taxon>Fungi</taxon>
        <taxon>Dikarya</taxon>
        <taxon>Ascomycota</taxon>
        <taxon>Pezizomycotina</taxon>
        <taxon>Sordariomycetes</taxon>
        <taxon>Hypocreomycetidae</taxon>
        <taxon>Glomerellales</taxon>
        <taxon>Glomerellaceae</taxon>
        <taxon>Colletotrichum</taxon>
        <taxon>Colletotrichum orbiculare species complex</taxon>
    </lineage>
</organism>
<reference evidence="3" key="1">
    <citation type="journal article" date="2013" name="New Phytol.">
        <title>Comparative genomic and transcriptomic analyses reveal the hemibiotrophic stage shift of Colletotrichum fungi.</title>
        <authorList>
            <person name="Gan P."/>
            <person name="Ikeda K."/>
            <person name="Irieda H."/>
            <person name="Narusaka M."/>
            <person name="O'Connell R.J."/>
            <person name="Narusaka Y."/>
            <person name="Takano Y."/>
            <person name="Kubo Y."/>
            <person name="Shirasu K."/>
        </authorList>
    </citation>
    <scope>NUCLEOTIDE SEQUENCE [LARGE SCALE GENOMIC DNA]</scope>
    <source>
        <strain evidence="3">104-T / ATCC 96160 / CBS 514.97 / LARS 414 / MAFF 240422</strain>
    </source>
</reference>